<evidence type="ECO:0000313" key="4">
    <source>
        <dbReference type="Proteomes" id="UP000600363"/>
    </source>
</evidence>
<keyword evidence="1" id="KW-0812">Transmembrane</keyword>
<keyword evidence="1" id="KW-1133">Transmembrane helix</keyword>
<evidence type="ECO:0000259" key="2">
    <source>
        <dbReference type="Pfam" id="PF26256"/>
    </source>
</evidence>
<accession>A0A832RS77</accession>
<reference evidence="3" key="1">
    <citation type="journal article" date="2020" name="bioRxiv">
        <title>A rank-normalized archaeal taxonomy based on genome phylogeny resolves widespread incomplete and uneven classifications.</title>
        <authorList>
            <person name="Rinke C."/>
            <person name="Chuvochina M."/>
            <person name="Mussig A.J."/>
            <person name="Chaumeil P.-A."/>
            <person name="Waite D.W."/>
            <person name="Whitman W.B."/>
            <person name="Parks D.H."/>
            <person name="Hugenholtz P."/>
        </authorList>
    </citation>
    <scope>NUCLEOTIDE SEQUENCE</scope>
    <source>
        <strain evidence="3">UBA12518</strain>
    </source>
</reference>
<dbReference type="RefSeq" id="WP_042685526.1">
    <property type="nucleotide sequence ID" value="NZ_DUIH01000009.1"/>
</dbReference>
<gene>
    <name evidence="3" type="ORF">HA299_01710</name>
</gene>
<evidence type="ECO:0000313" key="3">
    <source>
        <dbReference type="EMBL" id="HIH69328.1"/>
    </source>
</evidence>
<feature type="transmembrane region" description="Helical" evidence="1">
    <location>
        <begin position="14"/>
        <end position="33"/>
    </location>
</feature>
<evidence type="ECO:0000256" key="1">
    <source>
        <dbReference type="SAM" id="Phobius"/>
    </source>
</evidence>
<protein>
    <recommendedName>
        <fullName evidence="2">DUF8060 domain-containing protein</fullName>
    </recommendedName>
</protein>
<organism evidence="3 4">
    <name type="scientific">Methermicoccus shengliensis</name>
    <dbReference type="NCBI Taxonomy" id="660064"/>
    <lineage>
        <taxon>Archaea</taxon>
        <taxon>Methanobacteriati</taxon>
        <taxon>Methanobacteriota</taxon>
        <taxon>Stenosarchaea group</taxon>
        <taxon>Methanomicrobia</taxon>
        <taxon>Methanosarcinales</taxon>
        <taxon>Methermicoccaceae</taxon>
        <taxon>Methermicoccus</taxon>
    </lineage>
</organism>
<dbReference type="Proteomes" id="UP000600363">
    <property type="component" value="Unassembled WGS sequence"/>
</dbReference>
<proteinExistence type="predicted"/>
<keyword evidence="1" id="KW-0472">Membrane</keyword>
<dbReference type="InterPro" id="IPR058373">
    <property type="entry name" value="DUF8060"/>
</dbReference>
<dbReference type="AlphaFoldDB" id="A0A832RS77"/>
<comment type="caution">
    <text evidence="3">The sequence shown here is derived from an EMBL/GenBank/DDBJ whole genome shotgun (WGS) entry which is preliminary data.</text>
</comment>
<name>A0A832RS77_9EURY</name>
<dbReference type="EMBL" id="DUIH01000009">
    <property type="protein sequence ID" value="HIH69328.1"/>
    <property type="molecule type" value="Genomic_DNA"/>
</dbReference>
<dbReference type="Pfam" id="PF26256">
    <property type="entry name" value="DUF8060"/>
    <property type="match status" value="1"/>
</dbReference>
<feature type="domain" description="DUF8060" evidence="2">
    <location>
        <begin position="7"/>
        <end position="74"/>
    </location>
</feature>
<sequence length="79" mass="9192">MEETKMKKFELEDVLKKIFIALSVILLIFSVWGLYSSLNELIRIWIGYKYAPIYRTLLNLAILILAIYVLNLLAKGKKS</sequence>
<feature type="transmembrane region" description="Helical" evidence="1">
    <location>
        <begin position="53"/>
        <end position="74"/>
    </location>
</feature>